<reference evidence="1" key="1">
    <citation type="submission" date="2024-06" db="EMBL/GenBank/DDBJ databases">
        <title>Sequencing and assembly of the genome of Dyadobacter sp. strain 676, a symbiont of Cyamopsis tetragonoloba.</title>
        <authorList>
            <person name="Guro P."/>
            <person name="Sazanova A."/>
            <person name="Kuznetsova I."/>
            <person name="Belimov A."/>
            <person name="Safronova V."/>
        </authorList>
    </citation>
    <scope>NUCLEOTIDE SEQUENCE</scope>
    <source>
        <strain evidence="1">676</strain>
    </source>
</reference>
<dbReference type="EMBL" id="CP159289">
    <property type="protein sequence ID" value="XCH22112.1"/>
    <property type="molecule type" value="Genomic_DNA"/>
</dbReference>
<dbReference type="RefSeq" id="WP_353717445.1">
    <property type="nucleotide sequence ID" value="NZ_CP159289.1"/>
</dbReference>
<dbReference type="AlphaFoldDB" id="A0AAU8FDB1"/>
<sequence length="123" mass="14590">MNRSTNDVDIWINPTQENGERLIAVFKCMDLDESEIFKLEQLDFTQPQVFGFNGELDIVTRIHRNFDFNEVFGRSRSFVNKEGSLIYFLDLNDLRELKVLARRPQDLRDVVMIDDFLKLDEQK</sequence>
<dbReference type="Gene3D" id="3.30.460.40">
    <property type="match status" value="1"/>
</dbReference>
<name>A0AAU8FDB1_9BACT</name>
<accession>A0AAU8FDB1</accession>
<dbReference type="InterPro" id="IPR043519">
    <property type="entry name" value="NT_sf"/>
</dbReference>
<protein>
    <submittedName>
        <fullName evidence="1">Uncharacterized protein</fullName>
    </submittedName>
</protein>
<organism evidence="1">
    <name type="scientific">Dyadobacter sp. 676</name>
    <dbReference type="NCBI Taxonomy" id="3088362"/>
    <lineage>
        <taxon>Bacteria</taxon>
        <taxon>Pseudomonadati</taxon>
        <taxon>Bacteroidota</taxon>
        <taxon>Cytophagia</taxon>
        <taxon>Cytophagales</taxon>
        <taxon>Spirosomataceae</taxon>
        <taxon>Dyadobacter</taxon>
    </lineage>
</organism>
<proteinExistence type="predicted"/>
<dbReference type="SUPFAM" id="SSF81301">
    <property type="entry name" value="Nucleotidyltransferase"/>
    <property type="match status" value="1"/>
</dbReference>
<gene>
    <name evidence="1" type="ORF">ABV298_17305</name>
</gene>
<evidence type="ECO:0000313" key="1">
    <source>
        <dbReference type="EMBL" id="XCH22112.1"/>
    </source>
</evidence>